<organism evidence="2 3">
    <name type="scientific">Lentzea roselyniae</name>
    <dbReference type="NCBI Taxonomy" id="531940"/>
    <lineage>
        <taxon>Bacteria</taxon>
        <taxon>Bacillati</taxon>
        <taxon>Actinomycetota</taxon>
        <taxon>Actinomycetes</taxon>
        <taxon>Pseudonocardiales</taxon>
        <taxon>Pseudonocardiaceae</taxon>
        <taxon>Lentzea</taxon>
    </lineage>
</organism>
<name>A0ABP7AVV8_9PSEU</name>
<evidence type="ECO:0000313" key="2">
    <source>
        <dbReference type="EMBL" id="GAA3641775.1"/>
    </source>
</evidence>
<evidence type="ECO:0000313" key="3">
    <source>
        <dbReference type="Proteomes" id="UP001500711"/>
    </source>
</evidence>
<feature type="region of interest" description="Disordered" evidence="1">
    <location>
        <begin position="50"/>
        <end position="82"/>
    </location>
</feature>
<accession>A0ABP7AVV8</accession>
<keyword evidence="3" id="KW-1185">Reference proteome</keyword>
<gene>
    <name evidence="2" type="ORF">GCM10022267_30190</name>
</gene>
<dbReference type="EMBL" id="BAABBE010000007">
    <property type="protein sequence ID" value="GAA3641775.1"/>
    <property type="molecule type" value="Genomic_DNA"/>
</dbReference>
<protein>
    <submittedName>
        <fullName evidence="2">Uncharacterized protein</fullName>
    </submittedName>
</protein>
<reference evidence="3" key="1">
    <citation type="journal article" date="2019" name="Int. J. Syst. Evol. Microbiol.">
        <title>The Global Catalogue of Microorganisms (GCM) 10K type strain sequencing project: providing services to taxonomists for standard genome sequencing and annotation.</title>
        <authorList>
            <consortium name="The Broad Institute Genomics Platform"/>
            <consortium name="The Broad Institute Genome Sequencing Center for Infectious Disease"/>
            <person name="Wu L."/>
            <person name="Ma J."/>
        </authorList>
    </citation>
    <scope>NUCLEOTIDE SEQUENCE [LARGE SCALE GENOMIC DNA]</scope>
    <source>
        <strain evidence="3">JCM 17494</strain>
    </source>
</reference>
<sequence>MPDVPGVGNGSAIGAPGWADAMGTNNAESTNVVTAKRDNRLDIPTTLWARPWQHGSGKRFPMQRHPESTQPAGWLQPLTSDL</sequence>
<feature type="region of interest" description="Disordered" evidence="1">
    <location>
        <begin position="1"/>
        <end position="24"/>
    </location>
</feature>
<proteinExistence type="predicted"/>
<dbReference type="Proteomes" id="UP001500711">
    <property type="component" value="Unassembled WGS sequence"/>
</dbReference>
<evidence type="ECO:0000256" key="1">
    <source>
        <dbReference type="SAM" id="MobiDB-lite"/>
    </source>
</evidence>
<comment type="caution">
    <text evidence="2">The sequence shown here is derived from an EMBL/GenBank/DDBJ whole genome shotgun (WGS) entry which is preliminary data.</text>
</comment>